<proteinExistence type="predicted"/>
<dbReference type="PANTHER" id="PTHR30154:SF53">
    <property type="entry name" value="HTH-TYPE TRANSCRIPTIONAL REGULATOR LRPC"/>
    <property type="match status" value="1"/>
</dbReference>
<dbReference type="PANTHER" id="PTHR30154">
    <property type="entry name" value="LEUCINE-RESPONSIVE REGULATORY PROTEIN"/>
    <property type="match status" value="1"/>
</dbReference>
<dbReference type="SMART" id="SM00344">
    <property type="entry name" value="HTH_ASNC"/>
    <property type="match status" value="1"/>
</dbReference>
<evidence type="ECO:0000313" key="3">
    <source>
        <dbReference type="Proteomes" id="UP000222564"/>
    </source>
</evidence>
<dbReference type="AlphaFoldDB" id="A0A2C6MHR2"/>
<dbReference type="SUPFAM" id="SSF54909">
    <property type="entry name" value="Dimeric alpha+beta barrel"/>
    <property type="match status" value="1"/>
</dbReference>
<gene>
    <name evidence="2" type="ORF">P378_03920</name>
</gene>
<organism evidence="2 3">
    <name type="scientific">Desulforamulus profundi</name>
    <dbReference type="NCBI Taxonomy" id="1383067"/>
    <lineage>
        <taxon>Bacteria</taxon>
        <taxon>Bacillati</taxon>
        <taxon>Bacillota</taxon>
        <taxon>Clostridia</taxon>
        <taxon>Eubacteriales</taxon>
        <taxon>Peptococcaceae</taxon>
        <taxon>Desulforamulus</taxon>
    </lineage>
</organism>
<dbReference type="RefSeq" id="WP_099082275.1">
    <property type="nucleotide sequence ID" value="NZ_AWQQ01000024.1"/>
</dbReference>
<reference evidence="2 3" key="1">
    <citation type="submission" date="2013-09" db="EMBL/GenBank/DDBJ databases">
        <title>Biodegradation of hydrocarbons in the deep terrestrial subsurface : characterization of a microbial consortium composed of two Desulfotomaculum species originating from a deep geological formation.</title>
        <authorList>
            <person name="Aullo T."/>
            <person name="Berlendis S."/>
            <person name="Lascourreges J.-F."/>
            <person name="Dessort D."/>
            <person name="Saint-Laurent S."/>
            <person name="Schraauwers B."/>
            <person name="Mas J."/>
            <person name="Magot M."/>
            <person name="Ranchou-Peyruse A."/>
        </authorList>
    </citation>
    <scope>NUCLEOTIDE SEQUENCE [LARGE SCALE GENOMIC DNA]</scope>
    <source>
        <strain evidence="2 3">Bs107</strain>
    </source>
</reference>
<protein>
    <submittedName>
        <fullName evidence="2">AsnC family transcriptional regulator</fullName>
    </submittedName>
</protein>
<dbReference type="Proteomes" id="UP000222564">
    <property type="component" value="Unassembled WGS sequence"/>
</dbReference>
<evidence type="ECO:0000313" key="2">
    <source>
        <dbReference type="EMBL" id="PHJ39305.1"/>
    </source>
</evidence>
<dbReference type="InterPro" id="IPR011008">
    <property type="entry name" value="Dimeric_a/b-barrel"/>
</dbReference>
<evidence type="ECO:0000259" key="1">
    <source>
        <dbReference type="Pfam" id="PF01037"/>
    </source>
</evidence>
<dbReference type="Pfam" id="PF01037">
    <property type="entry name" value="AsnC_trans_reg"/>
    <property type="match status" value="1"/>
</dbReference>
<accession>A0A2C6MHR2</accession>
<dbReference type="InterPro" id="IPR019887">
    <property type="entry name" value="Tscrpt_reg_AsnC/Lrp_C"/>
</dbReference>
<dbReference type="EMBL" id="AWQQ01000024">
    <property type="protein sequence ID" value="PHJ39305.1"/>
    <property type="molecule type" value="Genomic_DNA"/>
</dbReference>
<feature type="domain" description="Transcription regulator AsnC/Lrp ligand binding" evidence="1">
    <location>
        <begin position="36"/>
        <end position="99"/>
    </location>
</feature>
<dbReference type="GO" id="GO:0043200">
    <property type="term" value="P:response to amino acid"/>
    <property type="evidence" value="ECO:0007669"/>
    <property type="project" value="TreeGrafter"/>
</dbReference>
<dbReference type="GO" id="GO:0005829">
    <property type="term" value="C:cytosol"/>
    <property type="evidence" value="ECO:0007669"/>
    <property type="project" value="TreeGrafter"/>
</dbReference>
<dbReference type="GO" id="GO:0043565">
    <property type="term" value="F:sequence-specific DNA binding"/>
    <property type="evidence" value="ECO:0007669"/>
    <property type="project" value="TreeGrafter"/>
</dbReference>
<keyword evidence="3" id="KW-1185">Reference proteome</keyword>
<name>A0A2C6MHR2_9FIRM</name>
<dbReference type="InterPro" id="IPR019888">
    <property type="entry name" value="Tscrpt_reg_AsnC-like"/>
</dbReference>
<dbReference type="OrthoDB" id="66249at2"/>
<dbReference type="Gene3D" id="3.30.70.920">
    <property type="match status" value="1"/>
</dbReference>
<sequence length="221" mass="25228">MEDRGIIKGYTAVVEPAAVRCEVLAFIYVVLQHPDDRLHFLHRVQELPEVLECHHIAGEEDYLLKVRCTRIRDLEELVSEVIKGAPGVVKTKTTIALSTAKETSVLPLPFWVRLSTLDKGKPVYIPVQSNEYFEDIPGQLKNFCQFNLTKEGKMTVSFIKDKTKSKEYKPLTPKTALDLGLKSIFTTDRGDLFGRKFYETLLKYDGIITELARNRQKQGLK</sequence>
<comment type="caution">
    <text evidence="2">The sequence shown here is derived from an EMBL/GenBank/DDBJ whole genome shotgun (WGS) entry which is preliminary data.</text>
</comment>